<dbReference type="InterPro" id="IPR009081">
    <property type="entry name" value="PP-bd_ACP"/>
</dbReference>
<organism evidence="2 3">
    <name type="scientific">Paenibacillus curdlanolyticus YK9</name>
    <dbReference type="NCBI Taxonomy" id="717606"/>
    <lineage>
        <taxon>Bacteria</taxon>
        <taxon>Bacillati</taxon>
        <taxon>Bacillota</taxon>
        <taxon>Bacilli</taxon>
        <taxon>Bacillales</taxon>
        <taxon>Paenibacillaceae</taxon>
        <taxon>Paenibacillus</taxon>
    </lineage>
</organism>
<keyword evidence="3" id="KW-1185">Reference proteome</keyword>
<dbReference type="SUPFAM" id="SSF47336">
    <property type="entry name" value="ACP-like"/>
    <property type="match status" value="1"/>
</dbReference>
<dbReference type="Gene3D" id="1.10.1200.10">
    <property type="entry name" value="ACP-like"/>
    <property type="match status" value="1"/>
</dbReference>
<proteinExistence type="predicted"/>
<dbReference type="PROSITE" id="PS50075">
    <property type="entry name" value="CARRIER"/>
    <property type="match status" value="1"/>
</dbReference>
<dbReference type="OrthoDB" id="2626878at2"/>
<accession>E0IGA4</accession>
<name>E0IGA4_9BACL</name>
<reference evidence="2 3" key="1">
    <citation type="submission" date="2010-07" db="EMBL/GenBank/DDBJ databases">
        <title>The draft genome of Paenibacillus curdlanolyticus YK9.</title>
        <authorList>
            <consortium name="US DOE Joint Genome Institute (JGI-PGF)"/>
            <person name="Lucas S."/>
            <person name="Copeland A."/>
            <person name="Lapidus A."/>
            <person name="Cheng J.-F."/>
            <person name="Bruce D."/>
            <person name="Goodwin L."/>
            <person name="Pitluck S."/>
            <person name="Land M.L."/>
            <person name="Hauser L."/>
            <person name="Chang Y.-J."/>
            <person name="Jeffries C."/>
            <person name="Anderson I.J."/>
            <person name="Johnson E."/>
            <person name="Loganathan U."/>
            <person name="Mulhopadhyay B."/>
            <person name="Kyrpides N."/>
            <person name="Woyke T.J."/>
        </authorList>
    </citation>
    <scope>NUCLEOTIDE SEQUENCE [LARGE SCALE GENOMIC DNA]</scope>
    <source>
        <strain evidence="2 3">YK9</strain>
    </source>
</reference>
<dbReference type="EMBL" id="AEDD01000016">
    <property type="protein sequence ID" value="EFM08506.1"/>
    <property type="molecule type" value="Genomic_DNA"/>
</dbReference>
<evidence type="ECO:0000259" key="1">
    <source>
        <dbReference type="PROSITE" id="PS50075"/>
    </source>
</evidence>
<sequence>MTNEIREKVMEMLVDVLAEEGEGIGEIGPDDDLSEFGVNSMTFIRLVLALEMEFGVSWEDDDLQYQNFLTLNNIIRYVEATMASTSA</sequence>
<dbReference type="RefSeq" id="WP_006040675.1">
    <property type="nucleotide sequence ID" value="NZ_AEDD01000016.1"/>
</dbReference>
<protein>
    <submittedName>
        <fullName evidence="2">Phosphopantetheine-binding protein</fullName>
    </submittedName>
</protein>
<gene>
    <name evidence="2" type="ORF">PaecuDRAFT_4695</name>
</gene>
<dbReference type="Proteomes" id="UP000005387">
    <property type="component" value="Unassembled WGS sequence"/>
</dbReference>
<dbReference type="AlphaFoldDB" id="E0IGA4"/>
<evidence type="ECO:0000313" key="2">
    <source>
        <dbReference type="EMBL" id="EFM08506.1"/>
    </source>
</evidence>
<dbReference type="InterPro" id="IPR036736">
    <property type="entry name" value="ACP-like_sf"/>
</dbReference>
<dbReference type="Pfam" id="PF00550">
    <property type="entry name" value="PP-binding"/>
    <property type="match status" value="1"/>
</dbReference>
<dbReference type="STRING" id="717606.PaecuDRAFT_4695"/>
<feature type="domain" description="Carrier" evidence="1">
    <location>
        <begin position="3"/>
        <end position="82"/>
    </location>
</feature>
<evidence type="ECO:0000313" key="3">
    <source>
        <dbReference type="Proteomes" id="UP000005387"/>
    </source>
</evidence>